<comment type="pathway">
    <text evidence="5">Purine metabolism; AMP biosynthesis via salvage pathway; AMP from ADP: step 1/1.</text>
</comment>
<evidence type="ECO:0000256" key="7">
    <source>
        <dbReference type="RuleBase" id="RU003331"/>
    </source>
</evidence>
<comment type="similarity">
    <text evidence="5 6">Belongs to the adenylate kinase family.</text>
</comment>
<dbReference type="NCBIfam" id="NF011105">
    <property type="entry name" value="PRK14532.1"/>
    <property type="match status" value="1"/>
</dbReference>
<keyword evidence="9" id="KW-1185">Reference proteome</keyword>
<comment type="subunit">
    <text evidence="5 7">Monomer.</text>
</comment>
<dbReference type="PROSITE" id="PS00113">
    <property type="entry name" value="ADENYLATE_KINASE"/>
    <property type="match status" value="1"/>
</dbReference>
<protein>
    <recommendedName>
        <fullName evidence="5 7">Adenylate kinase</fullName>
        <shortName evidence="5">AK</shortName>
        <ecNumber evidence="5 7">2.7.4.3</ecNumber>
    </recommendedName>
    <alternativeName>
        <fullName evidence="5">ATP-AMP transphosphorylase</fullName>
    </alternativeName>
    <alternativeName>
        <fullName evidence="5">ATP:AMP phosphotransferase</fullName>
    </alternativeName>
    <alternativeName>
        <fullName evidence="5">Adenylate monophosphate kinase</fullName>
    </alternativeName>
</protein>
<feature type="binding site" evidence="5">
    <location>
        <begin position="61"/>
        <end position="63"/>
    </location>
    <ligand>
        <name>AMP</name>
        <dbReference type="ChEBI" id="CHEBI:456215"/>
    </ligand>
</feature>
<dbReference type="NCBIfam" id="NF001381">
    <property type="entry name" value="PRK00279.1-3"/>
    <property type="match status" value="1"/>
</dbReference>
<reference evidence="8 9" key="1">
    <citation type="submission" date="2016-11" db="EMBL/GenBank/DDBJ databases">
        <title>Draft Genome Sequences of Nine Cyanobacterial Strains from Diverse Habitats.</title>
        <authorList>
            <person name="Zhu T."/>
            <person name="Hou S."/>
            <person name="Lu X."/>
            <person name="Hess W.R."/>
        </authorList>
    </citation>
    <scope>NUCLEOTIDE SEQUENCE [LARGE SCALE GENOMIC DNA]</scope>
    <source>
        <strain evidence="8 9">NIES-593</strain>
    </source>
</reference>
<dbReference type="GO" id="GO:0005524">
    <property type="term" value="F:ATP binding"/>
    <property type="evidence" value="ECO:0007669"/>
    <property type="project" value="UniProtKB-UniRule"/>
</dbReference>
<dbReference type="SUPFAM" id="SSF52540">
    <property type="entry name" value="P-loop containing nucleoside triphosphate hydrolases"/>
    <property type="match status" value="1"/>
</dbReference>
<dbReference type="STRING" id="1921803.NIES593_06980"/>
<keyword evidence="3 5" id="KW-0547">Nucleotide-binding</keyword>
<evidence type="ECO:0000256" key="6">
    <source>
        <dbReference type="RuleBase" id="RU003330"/>
    </source>
</evidence>
<dbReference type="CDD" id="cd01428">
    <property type="entry name" value="ADK"/>
    <property type="match status" value="1"/>
</dbReference>
<dbReference type="InterPro" id="IPR027417">
    <property type="entry name" value="P-loop_NTPase"/>
</dbReference>
<evidence type="ECO:0000313" key="9">
    <source>
        <dbReference type="Proteomes" id="UP000186868"/>
    </source>
</evidence>
<comment type="catalytic activity">
    <reaction evidence="5 7">
        <text>AMP + ATP = 2 ADP</text>
        <dbReference type="Rhea" id="RHEA:12973"/>
        <dbReference type="ChEBI" id="CHEBI:30616"/>
        <dbReference type="ChEBI" id="CHEBI:456215"/>
        <dbReference type="ChEBI" id="CHEBI:456216"/>
        <dbReference type="EC" id="2.7.4.3"/>
    </reaction>
</comment>
<evidence type="ECO:0000313" key="8">
    <source>
        <dbReference type="EMBL" id="OKH24421.1"/>
    </source>
</evidence>
<dbReference type="PANTHER" id="PTHR23359">
    <property type="entry name" value="NUCLEOTIDE KINASE"/>
    <property type="match status" value="1"/>
</dbReference>
<dbReference type="GO" id="GO:0004017">
    <property type="term" value="F:AMP kinase activity"/>
    <property type="evidence" value="ECO:0007669"/>
    <property type="project" value="UniProtKB-UniRule"/>
</dbReference>
<comment type="caution">
    <text evidence="5">Lacks conserved residue(s) required for the propagation of feature annotation.</text>
</comment>
<evidence type="ECO:0000256" key="4">
    <source>
        <dbReference type="ARBA" id="ARBA00022777"/>
    </source>
</evidence>
<feature type="binding site" evidence="5">
    <location>
        <position position="172"/>
    </location>
    <ligand>
        <name>ATP</name>
        <dbReference type="ChEBI" id="CHEBI:30616"/>
    </ligand>
</feature>
<dbReference type="Proteomes" id="UP000186868">
    <property type="component" value="Unassembled WGS sequence"/>
</dbReference>
<keyword evidence="2 5" id="KW-0545">Nucleotide biosynthesis</keyword>
<dbReference type="InterPro" id="IPR000850">
    <property type="entry name" value="Adenylat/UMP-CMP_kin"/>
</dbReference>
<evidence type="ECO:0000256" key="2">
    <source>
        <dbReference type="ARBA" id="ARBA00022727"/>
    </source>
</evidence>
<dbReference type="EMBL" id="MRCB01000006">
    <property type="protein sequence ID" value="OKH24421.1"/>
    <property type="molecule type" value="Genomic_DNA"/>
</dbReference>
<dbReference type="NCBIfam" id="NF011101">
    <property type="entry name" value="PRK14528.1"/>
    <property type="match status" value="1"/>
</dbReference>
<feature type="binding site" evidence="5">
    <location>
        <position position="96"/>
    </location>
    <ligand>
        <name>AMP</name>
        <dbReference type="ChEBI" id="CHEBI:456215"/>
    </ligand>
</feature>
<dbReference type="NCBIfam" id="TIGR01351">
    <property type="entry name" value="adk"/>
    <property type="match status" value="1"/>
</dbReference>
<organism evidence="8 9">
    <name type="scientific">Hydrococcus rivularis NIES-593</name>
    <dbReference type="NCBI Taxonomy" id="1921803"/>
    <lineage>
        <taxon>Bacteria</taxon>
        <taxon>Bacillati</taxon>
        <taxon>Cyanobacteriota</taxon>
        <taxon>Cyanophyceae</taxon>
        <taxon>Pleurocapsales</taxon>
        <taxon>Hydrococcaceae</taxon>
        <taxon>Hydrococcus</taxon>
    </lineage>
</organism>
<dbReference type="HAMAP" id="MF_00235">
    <property type="entry name" value="Adenylate_kinase_Adk"/>
    <property type="match status" value="1"/>
</dbReference>
<dbReference type="InterPro" id="IPR033690">
    <property type="entry name" value="Adenylat_kinase_CS"/>
</dbReference>
<dbReference type="NCBIfam" id="NF002700">
    <property type="entry name" value="PRK02496.1"/>
    <property type="match status" value="1"/>
</dbReference>
<sequence>MANTTGLIFLGPPGAGKGTQASLLAKFYSIPHISTGEILRGAITEQTPLGQQAQSYMDKGELVPDSLILELVKERLGQPDAEKGWILDGFPRTVPQAVFLDKLLEEQNHTSERVLNLDVPDEVILERLLQRGRKDDTEETIRRRLEVYREQTAPLIEYYRDRGTLHYIDGNRSPEEVTEALKAAIAL</sequence>
<dbReference type="RefSeq" id="WP_073598905.1">
    <property type="nucleotide sequence ID" value="NZ_MRCB01000006.1"/>
</dbReference>
<evidence type="ECO:0000256" key="5">
    <source>
        <dbReference type="HAMAP-Rule" id="MF_00235"/>
    </source>
</evidence>
<dbReference type="NCBIfam" id="NF011104">
    <property type="entry name" value="PRK14531.1"/>
    <property type="match status" value="1"/>
</dbReference>
<comment type="domain">
    <text evidence="5">Consists of three domains, a large central CORE domain and two small peripheral domains, NMPbind and LID, which undergo movements during catalysis. The LID domain closes over the site of phosphoryl transfer upon ATP binding. Assembling and dissambling the active center during each catalytic cycle provides an effective means to prevent ATP hydrolysis.</text>
</comment>
<evidence type="ECO:0000256" key="1">
    <source>
        <dbReference type="ARBA" id="ARBA00022679"/>
    </source>
</evidence>
<feature type="binding site" evidence="5">
    <location>
        <position position="133"/>
    </location>
    <ligand>
        <name>AMP</name>
        <dbReference type="ChEBI" id="CHEBI:456215"/>
    </ligand>
</feature>
<comment type="caution">
    <text evidence="8">The sequence shown here is derived from an EMBL/GenBank/DDBJ whole genome shotgun (WGS) entry which is preliminary data.</text>
</comment>
<feature type="binding site" evidence="5">
    <location>
        <position position="40"/>
    </location>
    <ligand>
        <name>AMP</name>
        <dbReference type="ChEBI" id="CHEBI:456215"/>
    </ligand>
</feature>
<comment type="function">
    <text evidence="5">Catalyzes the reversible transfer of the terminal phosphate group between ATP and AMP. Plays an important role in cellular energy homeostasis and in adenine nucleotide metabolism.</text>
</comment>
<feature type="binding site" evidence="5">
    <location>
        <begin position="14"/>
        <end position="19"/>
    </location>
    <ligand>
        <name>ATP</name>
        <dbReference type="ChEBI" id="CHEBI:30616"/>
    </ligand>
</feature>
<feature type="binding site" evidence="5">
    <location>
        <position position="35"/>
    </location>
    <ligand>
        <name>AMP</name>
        <dbReference type="ChEBI" id="CHEBI:456215"/>
    </ligand>
</feature>
<feature type="binding site" evidence="5">
    <location>
        <begin position="89"/>
        <end position="92"/>
    </location>
    <ligand>
        <name>AMP</name>
        <dbReference type="ChEBI" id="CHEBI:456215"/>
    </ligand>
</feature>
<dbReference type="OrthoDB" id="9805030at2"/>
<keyword evidence="5 7" id="KW-0067">ATP-binding</keyword>
<comment type="subcellular location">
    <subcellularLocation>
        <location evidence="5 7">Cytoplasm</location>
    </subcellularLocation>
</comment>
<dbReference type="InterPro" id="IPR006259">
    <property type="entry name" value="Adenyl_kin_sub"/>
</dbReference>
<dbReference type="Pfam" id="PF00406">
    <property type="entry name" value="ADK"/>
    <property type="match status" value="1"/>
</dbReference>
<dbReference type="NCBIfam" id="NF011100">
    <property type="entry name" value="PRK14527.1"/>
    <property type="match status" value="1"/>
</dbReference>
<dbReference type="GO" id="GO:0005737">
    <property type="term" value="C:cytoplasm"/>
    <property type="evidence" value="ECO:0007669"/>
    <property type="project" value="UniProtKB-SubCell"/>
</dbReference>
<accession>A0A1U7HLJ5</accession>
<dbReference type="AlphaFoldDB" id="A0A1U7HLJ5"/>
<keyword evidence="4 5" id="KW-0418">Kinase</keyword>
<dbReference type="EC" id="2.7.4.3" evidence="5 7"/>
<keyword evidence="1 5" id="KW-0808">Transferase</keyword>
<proteinExistence type="inferred from homology"/>
<dbReference type="GO" id="GO:0044209">
    <property type="term" value="P:AMP salvage"/>
    <property type="evidence" value="ECO:0007669"/>
    <property type="project" value="UniProtKB-UniRule"/>
</dbReference>
<dbReference type="UniPathway" id="UPA00588">
    <property type="reaction ID" value="UER00649"/>
</dbReference>
<name>A0A1U7HLJ5_9CYAN</name>
<evidence type="ECO:0000256" key="3">
    <source>
        <dbReference type="ARBA" id="ARBA00022741"/>
    </source>
</evidence>
<feature type="region of interest" description="NMP" evidence="5">
    <location>
        <begin position="34"/>
        <end position="63"/>
    </location>
</feature>
<gene>
    <name evidence="5" type="primary">adk</name>
    <name evidence="8" type="ORF">NIES593_06980</name>
</gene>
<feature type="binding site" evidence="5">
    <location>
        <position position="131"/>
    </location>
    <ligand>
        <name>ATP</name>
        <dbReference type="ChEBI" id="CHEBI:30616"/>
    </ligand>
</feature>
<dbReference type="Gene3D" id="3.40.50.300">
    <property type="entry name" value="P-loop containing nucleotide triphosphate hydrolases"/>
    <property type="match status" value="1"/>
</dbReference>
<keyword evidence="5" id="KW-0963">Cytoplasm</keyword>
<feature type="binding site" evidence="5">
    <location>
        <position position="144"/>
    </location>
    <ligand>
        <name>AMP</name>
        <dbReference type="ChEBI" id="CHEBI:456215"/>
    </ligand>
</feature>
<dbReference type="PRINTS" id="PR00094">
    <property type="entry name" value="ADENYLTKNASE"/>
</dbReference>